<evidence type="ECO:0008006" key="4">
    <source>
        <dbReference type="Google" id="ProtNLM"/>
    </source>
</evidence>
<reference evidence="2 3" key="1">
    <citation type="journal article" date="1994" name="Int. J. Syst. Bacteriol.">
        <title>Phylogenetic positions of novel aerobic, bacteriochlorophyll a-containing bacteria and description of Roseococcus thiosulfatophilus gen. nov., sp. nov., Erythromicrobium ramosum gen. nov., sp. nov., and Erythrobacter litoralis sp. nov.</title>
        <authorList>
            <person name="Yurkov V."/>
            <person name="Stackebrandt E."/>
            <person name="Holmes A."/>
            <person name="Fuerst J.A."/>
            <person name="Hugenholtz P."/>
            <person name="Golecki J."/>
            <person name="Gad'on N."/>
            <person name="Gorlenko V.M."/>
            <person name="Kompantseva E.I."/>
            <person name="Drews G."/>
        </authorList>
    </citation>
    <scope>NUCLEOTIDE SEQUENCE [LARGE SCALE GENOMIC DNA]</scope>
    <source>
        <strain evidence="2 3">KR-99</strain>
    </source>
</reference>
<feature type="transmembrane region" description="Helical" evidence="1">
    <location>
        <begin position="112"/>
        <end position="130"/>
    </location>
</feature>
<evidence type="ECO:0000256" key="1">
    <source>
        <dbReference type="SAM" id="Phobius"/>
    </source>
</evidence>
<dbReference type="Proteomes" id="UP000589292">
    <property type="component" value="Unassembled WGS sequence"/>
</dbReference>
<proteinExistence type="predicted"/>
<organism evidence="2 3">
    <name type="scientific">Sphingomonas ursincola</name>
    <dbReference type="NCBI Taxonomy" id="56361"/>
    <lineage>
        <taxon>Bacteria</taxon>
        <taxon>Pseudomonadati</taxon>
        <taxon>Pseudomonadota</taxon>
        <taxon>Alphaproteobacteria</taxon>
        <taxon>Sphingomonadales</taxon>
        <taxon>Sphingomonadaceae</taxon>
        <taxon>Sphingomonas</taxon>
    </lineage>
</organism>
<comment type="caution">
    <text evidence="2">The sequence shown here is derived from an EMBL/GenBank/DDBJ whole genome shotgun (WGS) entry which is preliminary data.</text>
</comment>
<evidence type="ECO:0000313" key="3">
    <source>
        <dbReference type="Proteomes" id="UP000589292"/>
    </source>
</evidence>
<dbReference type="RefSeq" id="WP_181267534.1">
    <property type="nucleotide sequence ID" value="NZ_BAAAGB010000001.1"/>
</dbReference>
<feature type="transmembrane region" description="Helical" evidence="1">
    <location>
        <begin position="50"/>
        <end position="74"/>
    </location>
</feature>
<evidence type="ECO:0000313" key="2">
    <source>
        <dbReference type="EMBL" id="MBA1374889.1"/>
    </source>
</evidence>
<keyword evidence="1" id="KW-1133">Transmembrane helix</keyword>
<keyword evidence="1" id="KW-0812">Transmembrane</keyword>
<name>A0A7V8U999_9SPHN</name>
<sequence length="139" mass="15160">MILSRPLGWFWLLAIVLLAWNVIGLVALLFDPVLGLGDVSKLAPEQQALYAARPAIAFYGFVLATVAGTAGAIALLLRRNFALWLFIASAVGLVLQNAWLFADPSRLDASVLGFQALVAGSIVLEIWLTLTARKRRWSR</sequence>
<keyword evidence="3" id="KW-1185">Reference proteome</keyword>
<accession>A0A7V8U999</accession>
<protein>
    <recommendedName>
        <fullName evidence="4">Sugar transporter</fullName>
    </recommendedName>
</protein>
<gene>
    <name evidence="2" type="ORF">FG486_11115</name>
</gene>
<feature type="transmembrane region" description="Helical" evidence="1">
    <location>
        <begin position="7"/>
        <end position="30"/>
    </location>
</feature>
<dbReference type="AlphaFoldDB" id="A0A7V8U999"/>
<dbReference type="EMBL" id="VDES01000002">
    <property type="protein sequence ID" value="MBA1374889.1"/>
    <property type="molecule type" value="Genomic_DNA"/>
</dbReference>
<keyword evidence="1" id="KW-0472">Membrane</keyword>
<feature type="transmembrane region" description="Helical" evidence="1">
    <location>
        <begin position="81"/>
        <end position="100"/>
    </location>
</feature>